<evidence type="ECO:0000256" key="1">
    <source>
        <dbReference type="ARBA" id="ARBA00002831"/>
    </source>
</evidence>
<evidence type="ECO:0000313" key="7">
    <source>
        <dbReference type="EMBL" id="KAF6729822.1"/>
    </source>
</evidence>
<organism evidence="7 8">
    <name type="scientific">Oryzias melastigma</name>
    <name type="common">Marine medaka</name>
    <dbReference type="NCBI Taxonomy" id="30732"/>
    <lineage>
        <taxon>Eukaryota</taxon>
        <taxon>Metazoa</taxon>
        <taxon>Chordata</taxon>
        <taxon>Craniata</taxon>
        <taxon>Vertebrata</taxon>
        <taxon>Euteleostomi</taxon>
        <taxon>Actinopterygii</taxon>
        <taxon>Neopterygii</taxon>
        <taxon>Teleostei</taxon>
        <taxon>Neoteleostei</taxon>
        <taxon>Acanthomorphata</taxon>
        <taxon>Ovalentaria</taxon>
        <taxon>Atherinomorphae</taxon>
        <taxon>Beloniformes</taxon>
        <taxon>Adrianichthyidae</taxon>
        <taxon>Oryziinae</taxon>
        <taxon>Oryzias</taxon>
    </lineage>
</organism>
<comment type="caution">
    <text evidence="7">The sequence shown here is derived from an EMBL/GenBank/DDBJ whole genome shotgun (WGS) entry which is preliminary data.</text>
</comment>
<dbReference type="SMART" id="SM00094">
    <property type="entry name" value="TR_FER"/>
    <property type="match status" value="1"/>
</dbReference>
<dbReference type="FunFam" id="3.40.190.10:FF:000095">
    <property type="entry name" value="Lactotransferrin"/>
    <property type="match status" value="1"/>
</dbReference>
<name>A0A834CI81_ORYME</name>
<gene>
    <name evidence="7" type="ORF">FQA47_000252</name>
</gene>
<comment type="subcellular location">
    <subcellularLocation>
        <location evidence="2">Secreted</location>
    </subcellularLocation>
</comment>
<dbReference type="SUPFAM" id="SSF53850">
    <property type="entry name" value="Periplasmic binding protein-like II"/>
    <property type="match status" value="1"/>
</dbReference>
<dbReference type="Proteomes" id="UP000646548">
    <property type="component" value="Unassembled WGS sequence"/>
</dbReference>
<keyword evidence="5" id="KW-0732">Signal</keyword>
<feature type="domain" description="Transferrin-like" evidence="6">
    <location>
        <begin position="31"/>
        <end position="373"/>
    </location>
</feature>
<dbReference type="GO" id="GO:0005769">
    <property type="term" value="C:early endosome"/>
    <property type="evidence" value="ECO:0007669"/>
    <property type="project" value="TreeGrafter"/>
</dbReference>
<dbReference type="PANTHER" id="PTHR11485:SF49">
    <property type="entry name" value="OTOLITH MATRIX PROTEIN 1"/>
    <property type="match status" value="1"/>
</dbReference>
<dbReference type="PROSITE" id="PS51408">
    <property type="entry name" value="TRANSFERRIN_LIKE_4"/>
    <property type="match status" value="1"/>
</dbReference>
<dbReference type="EMBL" id="WKFB01000252">
    <property type="protein sequence ID" value="KAF6729822.1"/>
    <property type="molecule type" value="Genomic_DNA"/>
</dbReference>
<protein>
    <recommendedName>
        <fullName evidence="3">Serotransferrin</fullName>
    </recommendedName>
</protein>
<accession>A0A834CI81</accession>
<dbReference type="Gene3D" id="3.40.190.10">
    <property type="entry name" value="Periplasmic binding protein-like II"/>
    <property type="match status" value="2"/>
</dbReference>
<comment type="function">
    <text evidence="1">Transferrins are iron binding transport proteins which can bind two Fe(3+) ions in association with the binding of an anion, usually bicarbonate.</text>
</comment>
<feature type="signal peptide" evidence="5">
    <location>
        <begin position="1"/>
        <end position="26"/>
    </location>
</feature>
<dbReference type="GO" id="GO:0005886">
    <property type="term" value="C:plasma membrane"/>
    <property type="evidence" value="ECO:0007669"/>
    <property type="project" value="TreeGrafter"/>
</dbReference>
<dbReference type="AlphaFoldDB" id="A0A834CI81"/>
<dbReference type="PRINTS" id="PR00422">
    <property type="entry name" value="TRANSFERRIN"/>
</dbReference>
<dbReference type="GO" id="GO:0055037">
    <property type="term" value="C:recycling endosome"/>
    <property type="evidence" value="ECO:0007669"/>
    <property type="project" value="TreeGrafter"/>
</dbReference>
<feature type="chain" id="PRO_5032603619" description="Serotransferrin" evidence="5">
    <location>
        <begin position="27"/>
        <end position="377"/>
    </location>
</feature>
<proteinExistence type="predicted"/>
<evidence type="ECO:0000256" key="5">
    <source>
        <dbReference type="SAM" id="SignalP"/>
    </source>
</evidence>
<reference evidence="7" key="1">
    <citation type="journal article" name="BMC Genomics">
        <title>Long-read sequencing and de novo genome assembly of marine medaka (Oryzias melastigma).</title>
        <authorList>
            <person name="Liang P."/>
            <person name="Saqib H.S.A."/>
            <person name="Ni X."/>
            <person name="Shen Y."/>
        </authorList>
    </citation>
    <scope>NUCLEOTIDE SEQUENCE</scope>
    <source>
        <strain evidence="7">Bigg-433</strain>
    </source>
</reference>
<dbReference type="Pfam" id="PF00405">
    <property type="entry name" value="Transferrin"/>
    <property type="match status" value="1"/>
</dbReference>
<evidence type="ECO:0000256" key="3">
    <source>
        <dbReference type="ARBA" id="ARBA00016768"/>
    </source>
</evidence>
<sequence length="377" mass="41330">MELAERRMKVIFLLFLPLLSISCATAKKSTVSWCVVSDAEEQKCLDLASNATAKNVKGTLECVRGLNARDCMDKIKNGTADAASMFADDVYAAGFCFGLDLAAGESYNAVGKYGINYYVVAMARRSSSDLSLLEMHERSSCHPGMRTTVGWTVPIGYLVNTSQISVGEQCNFPKAVGNFFGYSCVPGVRDPQHDPSGINPKNLCEACIGDENDRHICANNHRERHYGEAGALRCVAENLGDVAFVKHTTVFDNLDGKNQESWALDLEVEDLKLLCPDGTEAALNEYEQCHLAAVPANAVVVRVEDKCRVWKFLERLQNVFGNAAEGFSLFSSADYGQADLLFSDATHHLLRVLGSYTSWLGPTYTTMLQAFECEGFC</sequence>
<dbReference type="PROSITE" id="PS51257">
    <property type="entry name" value="PROKAR_LIPOPROTEIN"/>
    <property type="match status" value="1"/>
</dbReference>
<evidence type="ECO:0000256" key="2">
    <source>
        <dbReference type="ARBA" id="ARBA00004613"/>
    </source>
</evidence>
<dbReference type="CDD" id="cd13529">
    <property type="entry name" value="PBP2_transferrin"/>
    <property type="match status" value="1"/>
</dbReference>
<dbReference type="GO" id="GO:0005615">
    <property type="term" value="C:extracellular space"/>
    <property type="evidence" value="ECO:0007669"/>
    <property type="project" value="TreeGrafter"/>
</dbReference>
<evidence type="ECO:0000259" key="6">
    <source>
        <dbReference type="PROSITE" id="PS51408"/>
    </source>
</evidence>
<dbReference type="GO" id="GO:0006826">
    <property type="term" value="P:iron ion transport"/>
    <property type="evidence" value="ECO:0007669"/>
    <property type="project" value="TreeGrafter"/>
</dbReference>
<dbReference type="PANTHER" id="PTHR11485">
    <property type="entry name" value="TRANSFERRIN"/>
    <property type="match status" value="1"/>
</dbReference>
<dbReference type="InterPro" id="IPR001156">
    <property type="entry name" value="Transferrin-like_dom"/>
</dbReference>
<evidence type="ECO:0000313" key="8">
    <source>
        <dbReference type="Proteomes" id="UP000646548"/>
    </source>
</evidence>
<evidence type="ECO:0000256" key="4">
    <source>
        <dbReference type="ARBA" id="ARBA00022525"/>
    </source>
</evidence>
<keyword evidence="4" id="KW-0964">Secreted</keyword>